<dbReference type="Pfam" id="PF17926">
    <property type="entry name" value="TetR_C_21"/>
    <property type="match status" value="1"/>
</dbReference>
<dbReference type="SUPFAM" id="SSF46689">
    <property type="entry name" value="Homeodomain-like"/>
    <property type="match status" value="1"/>
</dbReference>
<sequence length="204" mass="22325">MAWDTERTKQLLLDAAVQEFAEYGPEGARVDRIARLAGVNKERIYQYFGNKEQLFGHVIDQELAKVMAVASPAPENCADLGEFAGQLFDWHAANPTFLRLLRWEGLLVQEQPTAQDATRAAYYAERVAAIARAQHTGAIGGELPPQHLLYGVFALSAWWFAAPKVIAMVMSGLPQDDHASRRAALVTMARRLGAVTPEPPAAAG</sequence>
<evidence type="ECO:0000256" key="1">
    <source>
        <dbReference type="ARBA" id="ARBA00023125"/>
    </source>
</evidence>
<evidence type="ECO:0000313" key="4">
    <source>
        <dbReference type="EMBL" id="GAA1237968.1"/>
    </source>
</evidence>
<dbReference type="InterPro" id="IPR009057">
    <property type="entry name" value="Homeodomain-like_sf"/>
</dbReference>
<dbReference type="InterPro" id="IPR050109">
    <property type="entry name" value="HTH-type_TetR-like_transc_reg"/>
</dbReference>
<reference evidence="5" key="1">
    <citation type="journal article" date="2019" name="Int. J. Syst. Evol. Microbiol.">
        <title>The Global Catalogue of Microorganisms (GCM) 10K type strain sequencing project: providing services to taxonomists for standard genome sequencing and annotation.</title>
        <authorList>
            <consortium name="The Broad Institute Genomics Platform"/>
            <consortium name="The Broad Institute Genome Sequencing Center for Infectious Disease"/>
            <person name="Wu L."/>
            <person name="Ma J."/>
        </authorList>
    </citation>
    <scope>NUCLEOTIDE SEQUENCE [LARGE SCALE GENOMIC DNA]</scope>
    <source>
        <strain evidence="5">JCM 13004</strain>
    </source>
</reference>
<dbReference type="PANTHER" id="PTHR30328:SF54">
    <property type="entry name" value="HTH-TYPE TRANSCRIPTIONAL REPRESSOR SCO4008"/>
    <property type="match status" value="1"/>
</dbReference>
<dbReference type="PROSITE" id="PS50977">
    <property type="entry name" value="HTH_TETR_2"/>
    <property type="match status" value="1"/>
</dbReference>
<accession>A0ABP4GXX8</accession>
<evidence type="ECO:0000256" key="2">
    <source>
        <dbReference type="PROSITE-ProRule" id="PRU00335"/>
    </source>
</evidence>
<dbReference type="SUPFAM" id="SSF48498">
    <property type="entry name" value="Tetracyclin repressor-like, C-terminal domain"/>
    <property type="match status" value="1"/>
</dbReference>
<gene>
    <name evidence="4" type="ORF">GCM10009665_30080</name>
</gene>
<dbReference type="PRINTS" id="PR00455">
    <property type="entry name" value="HTHTETR"/>
</dbReference>
<comment type="caution">
    <text evidence="4">The sequence shown here is derived from an EMBL/GenBank/DDBJ whole genome shotgun (WGS) entry which is preliminary data.</text>
</comment>
<protein>
    <submittedName>
        <fullName evidence="4">TetR family transcriptional regulator</fullName>
    </submittedName>
</protein>
<dbReference type="InterPro" id="IPR041467">
    <property type="entry name" value="Sco4008_C"/>
</dbReference>
<proteinExistence type="predicted"/>
<dbReference type="RefSeq" id="WP_344442072.1">
    <property type="nucleotide sequence ID" value="NZ_BAAALF010000044.1"/>
</dbReference>
<keyword evidence="1 2" id="KW-0238">DNA-binding</keyword>
<keyword evidence="5" id="KW-1185">Reference proteome</keyword>
<name>A0ABP4GXX8_9ACTN</name>
<dbReference type="InterPro" id="IPR036271">
    <property type="entry name" value="Tet_transcr_reg_TetR-rel_C_sf"/>
</dbReference>
<feature type="DNA-binding region" description="H-T-H motif" evidence="2">
    <location>
        <begin position="29"/>
        <end position="48"/>
    </location>
</feature>
<dbReference type="InterPro" id="IPR001647">
    <property type="entry name" value="HTH_TetR"/>
</dbReference>
<evidence type="ECO:0000313" key="5">
    <source>
        <dbReference type="Proteomes" id="UP001500037"/>
    </source>
</evidence>
<dbReference type="PANTHER" id="PTHR30328">
    <property type="entry name" value="TRANSCRIPTIONAL REPRESSOR"/>
    <property type="match status" value="1"/>
</dbReference>
<dbReference type="Gene3D" id="1.10.357.10">
    <property type="entry name" value="Tetracycline Repressor, domain 2"/>
    <property type="match status" value="1"/>
</dbReference>
<dbReference type="Pfam" id="PF00440">
    <property type="entry name" value="TetR_N"/>
    <property type="match status" value="1"/>
</dbReference>
<dbReference type="Proteomes" id="UP001500037">
    <property type="component" value="Unassembled WGS sequence"/>
</dbReference>
<dbReference type="EMBL" id="BAAALF010000044">
    <property type="protein sequence ID" value="GAA1237968.1"/>
    <property type="molecule type" value="Genomic_DNA"/>
</dbReference>
<evidence type="ECO:0000259" key="3">
    <source>
        <dbReference type="PROSITE" id="PS50977"/>
    </source>
</evidence>
<organism evidence="4 5">
    <name type="scientific">Kitasatospora nipponensis</name>
    <dbReference type="NCBI Taxonomy" id="258049"/>
    <lineage>
        <taxon>Bacteria</taxon>
        <taxon>Bacillati</taxon>
        <taxon>Actinomycetota</taxon>
        <taxon>Actinomycetes</taxon>
        <taxon>Kitasatosporales</taxon>
        <taxon>Streptomycetaceae</taxon>
        <taxon>Kitasatospora</taxon>
    </lineage>
</organism>
<feature type="domain" description="HTH tetR-type" evidence="3">
    <location>
        <begin position="6"/>
        <end position="66"/>
    </location>
</feature>